<sequence length="171" mass="19389">MNTSCIVLLPLLFLTLLQLVVVSSSSSLSEGFSSSSTNSSKAPTHPPLKKALRMFRVKPEDLLELSKDMPLLNPNYKAHKLVVGHGEKMEQLQHRVSRLEQQLVETKQSQFAPMSSIEQFYIKHMFIIVGVLVCIWVLMLANLFWLHIRFASNANAKKHVRLESIDSEETT</sequence>
<evidence type="ECO:0000313" key="4">
    <source>
        <dbReference type="Proteomes" id="UP000887572"/>
    </source>
</evidence>
<evidence type="ECO:0000313" key="5">
    <source>
        <dbReference type="WBParaSite" id="Gr19_v10_g14233.t1"/>
    </source>
</evidence>
<evidence type="ECO:0000256" key="3">
    <source>
        <dbReference type="SAM" id="SignalP"/>
    </source>
</evidence>
<keyword evidence="2" id="KW-0472">Membrane</keyword>
<accession>A0A914H522</accession>
<keyword evidence="4" id="KW-1185">Reference proteome</keyword>
<feature type="transmembrane region" description="Helical" evidence="2">
    <location>
        <begin position="125"/>
        <end position="148"/>
    </location>
</feature>
<reference evidence="5" key="1">
    <citation type="submission" date="2022-11" db="UniProtKB">
        <authorList>
            <consortium name="WormBaseParasite"/>
        </authorList>
    </citation>
    <scope>IDENTIFICATION</scope>
</reference>
<dbReference type="AlphaFoldDB" id="A0A914H522"/>
<keyword evidence="2" id="KW-1133">Transmembrane helix</keyword>
<dbReference type="WBParaSite" id="Gr19_v10_g14233.t1">
    <property type="protein sequence ID" value="Gr19_v10_g14233.t1"/>
    <property type="gene ID" value="Gr19_v10_g14233"/>
</dbReference>
<evidence type="ECO:0000256" key="2">
    <source>
        <dbReference type="SAM" id="Phobius"/>
    </source>
</evidence>
<feature type="signal peptide" evidence="3">
    <location>
        <begin position="1"/>
        <end position="25"/>
    </location>
</feature>
<feature type="coiled-coil region" evidence="1">
    <location>
        <begin position="82"/>
        <end position="109"/>
    </location>
</feature>
<keyword evidence="2" id="KW-0812">Transmembrane</keyword>
<organism evidence="4 5">
    <name type="scientific">Globodera rostochiensis</name>
    <name type="common">Golden nematode worm</name>
    <name type="synonym">Heterodera rostochiensis</name>
    <dbReference type="NCBI Taxonomy" id="31243"/>
    <lineage>
        <taxon>Eukaryota</taxon>
        <taxon>Metazoa</taxon>
        <taxon>Ecdysozoa</taxon>
        <taxon>Nematoda</taxon>
        <taxon>Chromadorea</taxon>
        <taxon>Rhabditida</taxon>
        <taxon>Tylenchina</taxon>
        <taxon>Tylenchomorpha</taxon>
        <taxon>Tylenchoidea</taxon>
        <taxon>Heteroderidae</taxon>
        <taxon>Heteroderinae</taxon>
        <taxon>Globodera</taxon>
    </lineage>
</organism>
<protein>
    <submittedName>
        <fullName evidence="5">Uncharacterized protein</fullName>
    </submittedName>
</protein>
<keyword evidence="1" id="KW-0175">Coiled coil</keyword>
<proteinExistence type="predicted"/>
<feature type="chain" id="PRO_5037401812" evidence="3">
    <location>
        <begin position="26"/>
        <end position="171"/>
    </location>
</feature>
<name>A0A914H522_GLORO</name>
<dbReference type="Proteomes" id="UP000887572">
    <property type="component" value="Unplaced"/>
</dbReference>
<keyword evidence="3" id="KW-0732">Signal</keyword>
<evidence type="ECO:0000256" key="1">
    <source>
        <dbReference type="SAM" id="Coils"/>
    </source>
</evidence>